<evidence type="ECO:0000313" key="1">
    <source>
        <dbReference type="EMBL" id="GKV07102.1"/>
    </source>
</evidence>
<accession>A0AAV5IZ12</accession>
<dbReference type="EMBL" id="BPVZ01000026">
    <property type="protein sequence ID" value="GKV07102.1"/>
    <property type="molecule type" value="Genomic_DNA"/>
</dbReference>
<reference evidence="1 2" key="1">
    <citation type="journal article" date="2021" name="Commun. Biol.">
        <title>The genome of Shorea leprosula (Dipterocarpaceae) highlights the ecological relevance of drought in aseasonal tropical rainforests.</title>
        <authorList>
            <person name="Ng K.K.S."/>
            <person name="Kobayashi M.J."/>
            <person name="Fawcett J.A."/>
            <person name="Hatakeyama M."/>
            <person name="Paape T."/>
            <person name="Ng C.H."/>
            <person name="Ang C.C."/>
            <person name="Tnah L.H."/>
            <person name="Lee C.T."/>
            <person name="Nishiyama T."/>
            <person name="Sese J."/>
            <person name="O'Brien M.J."/>
            <person name="Copetti D."/>
            <person name="Mohd Noor M.I."/>
            <person name="Ong R.C."/>
            <person name="Putra M."/>
            <person name="Sireger I.Z."/>
            <person name="Indrioko S."/>
            <person name="Kosugi Y."/>
            <person name="Izuno A."/>
            <person name="Isagi Y."/>
            <person name="Lee S.L."/>
            <person name="Shimizu K.K."/>
        </authorList>
    </citation>
    <scope>NUCLEOTIDE SEQUENCE [LARGE SCALE GENOMIC DNA]</scope>
    <source>
        <strain evidence="1">214</strain>
    </source>
</reference>
<proteinExistence type="predicted"/>
<evidence type="ECO:0000313" key="2">
    <source>
        <dbReference type="Proteomes" id="UP001054252"/>
    </source>
</evidence>
<dbReference type="AlphaFoldDB" id="A0AAV5IZ12"/>
<keyword evidence="2" id="KW-1185">Reference proteome</keyword>
<dbReference type="Proteomes" id="UP001054252">
    <property type="component" value="Unassembled WGS sequence"/>
</dbReference>
<name>A0AAV5IZ12_9ROSI</name>
<organism evidence="1 2">
    <name type="scientific">Rubroshorea leprosula</name>
    <dbReference type="NCBI Taxonomy" id="152421"/>
    <lineage>
        <taxon>Eukaryota</taxon>
        <taxon>Viridiplantae</taxon>
        <taxon>Streptophyta</taxon>
        <taxon>Embryophyta</taxon>
        <taxon>Tracheophyta</taxon>
        <taxon>Spermatophyta</taxon>
        <taxon>Magnoliopsida</taxon>
        <taxon>eudicotyledons</taxon>
        <taxon>Gunneridae</taxon>
        <taxon>Pentapetalae</taxon>
        <taxon>rosids</taxon>
        <taxon>malvids</taxon>
        <taxon>Malvales</taxon>
        <taxon>Dipterocarpaceae</taxon>
        <taxon>Rubroshorea</taxon>
    </lineage>
</organism>
<comment type="caution">
    <text evidence="1">The sequence shown here is derived from an EMBL/GenBank/DDBJ whole genome shotgun (WGS) entry which is preliminary data.</text>
</comment>
<sequence length="33" mass="3894">MPPASSPFQVRFCSWIFWYVDSPSKPRICPFIC</sequence>
<protein>
    <submittedName>
        <fullName evidence="1">Uncharacterized protein</fullName>
    </submittedName>
</protein>
<gene>
    <name evidence="1" type="ORF">SLEP1_g18905</name>
</gene>